<evidence type="ECO:0000313" key="1">
    <source>
        <dbReference type="EMBL" id="CAB4739350.1"/>
    </source>
</evidence>
<dbReference type="SUPFAM" id="SSF56300">
    <property type="entry name" value="Metallo-dependent phosphatases"/>
    <property type="match status" value="1"/>
</dbReference>
<sequence>MSRIRLFAAQGISTIYHVGDFGLWPGATGEYFLKTLHRACVDRDLEMFIVLGNHEDYHRAAAMQLDEQGWLCLESYPRFHFAPRGHAWIDAHGARFAALGGAGSIDRNTRRIGVDWWPQEELTQFDCDRLVANVRSQQWARVDVMLTHDAPAGLRRLGMTARPAWFTPEIEDYCAIQRTRLRHAMDEVLPRWLAHGHWHDYFRDNWDGLSASGTDYHCEVLGLAADGMRGNAVIAEVCPGFGLGEITELLP</sequence>
<name>A0A6J6SX01_9ZZZZ</name>
<dbReference type="EMBL" id="CAEZYW010000084">
    <property type="protein sequence ID" value="CAB4739350.1"/>
    <property type="molecule type" value="Genomic_DNA"/>
</dbReference>
<dbReference type="AlphaFoldDB" id="A0A6J6SX01"/>
<dbReference type="Gene3D" id="3.60.21.10">
    <property type="match status" value="1"/>
</dbReference>
<protein>
    <submittedName>
        <fullName evidence="1">Unannotated protein</fullName>
    </submittedName>
</protein>
<dbReference type="InterPro" id="IPR029052">
    <property type="entry name" value="Metallo-depent_PP-like"/>
</dbReference>
<reference evidence="1" key="1">
    <citation type="submission" date="2020-05" db="EMBL/GenBank/DDBJ databases">
        <authorList>
            <person name="Chiriac C."/>
            <person name="Salcher M."/>
            <person name="Ghai R."/>
            <person name="Kavagutti S V."/>
        </authorList>
    </citation>
    <scope>NUCLEOTIDE SEQUENCE</scope>
</reference>
<accession>A0A6J6SX01</accession>
<gene>
    <name evidence="1" type="ORF">UFOPK2786_00684</name>
    <name evidence="2" type="ORF">UFOPK4061_00794</name>
</gene>
<proteinExistence type="predicted"/>
<dbReference type="EMBL" id="CAFBPD010000126">
    <property type="protein sequence ID" value="CAB5009441.1"/>
    <property type="molecule type" value="Genomic_DNA"/>
</dbReference>
<evidence type="ECO:0000313" key="2">
    <source>
        <dbReference type="EMBL" id="CAB5009441.1"/>
    </source>
</evidence>
<organism evidence="1">
    <name type="scientific">freshwater metagenome</name>
    <dbReference type="NCBI Taxonomy" id="449393"/>
    <lineage>
        <taxon>unclassified sequences</taxon>
        <taxon>metagenomes</taxon>
        <taxon>ecological metagenomes</taxon>
    </lineage>
</organism>